<feature type="binding site" evidence="4">
    <location>
        <position position="345"/>
    </location>
    <ligand>
        <name>AMP</name>
        <dbReference type="ChEBI" id="CHEBI:456215"/>
    </ligand>
</feature>
<dbReference type="SMART" id="SM00448">
    <property type="entry name" value="REC"/>
    <property type="match status" value="1"/>
</dbReference>
<feature type="compositionally biased region" description="Low complexity" evidence="7">
    <location>
        <begin position="986"/>
        <end position="1000"/>
    </location>
</feature>
<dbReference type="Gene3D" id="3.40.50.2300">
    <property type="match status" value="1"/>
</dbReference>
<feature type="compositionally biased region" description="Basic and acidic residues" evidence="7">
    <location>
        <begin position="1072"/>
        <end position="1089"/>
    </location>
</feature>
<feature type="binding site" evidence="4">
    <location>
        <position position="117"/>
    </location>
    <ligand>
        <name>AMP</name>
        <dbReference type="ChEBI" id="CHEBI:456215"/>
    </ligand>
</feature>
<feature type="region of interest" description="Disordered" evidence="7">
    <location>
        <begin position="986"/>
        <end position="1034"/>
    </location>
</feature>
<keyword evidence="2" id="KW-0378">Hydrolase</keyword>
<feature type="compositionally biased region" description="Basic and acidic residues" evidence="7">
    <location>
        <begin position="951"/>
        <end position="962"/>
    </location>
</feature>
<feature type="compositionally biased region" description="Basic and acidic residues" evidence="7">
    <location>
        <begin position="909"/>
        <end position="919"/>
    </location>
</feature>
<dbReference type="InterPro" id="IPR036971">
    <property type="entry name" value="PDEase_catalytic_dom_sf"/>
</dbReference>
<dbReference type="eggNOG" id="KOG0519">
    <property type="taxonomic scope" value="Eukaryota"/>
</dbReference>
<dbReference type="CDD" id="cd17546">
    <property type="entry name" value="REC_hyHK_CKI1_RcsC-like"/>
    <property type="match status" value="1"/>
</dbReference>
<dbReference type="InterPro" id="IPR002073">
    <property type="entry name" value="PDEase_catalytic_dom"/>
</dbReference>
<dbReference type="PRINTS" id="PR00387">
    <property type="entry name" value="PDIESTERASE1"/>
</dbReference>
<feature type="region of interest" description="Disordered" evidence="7">
    <location>
        <begin position="1280"/>
        <end position="1327"/>
    </location>
</feature>
<dbReference type="PROSITE" id="PS50110">
    <property type="entry name" value="RESPONSE_REGULATORY"/>
    <property type="match status" value="1"/>
</dbReference>
<feature type="compositionally biased region" description="Gly residues" evidence="7">
    <location>
        <begin position="1282"/>
        <end position="1312"/>
    </location>
</feature>
<dbReference type="InterPro" id="IPR003607">
    <property type="entry name" value="HD/PDEase_dom"/>
</dbReference>
<evidence type="ECO:0000256" key="7">
    <source>
        <dbReference type="SAM" id="MobiDB-lite"/>
    </source>
</evidence>
<protein>
    <recommendedName>
        <fullName evidence="12">Phosphodiesterase</fullName>
    </recommendedName>
</protein>
<dbReference type="PROSITE" id="PS51845">
    <property type="entry name" value="PDEASE_I_2"/>
    <property type="match status" value="1"/>
</dbReference>
<dbReference type="Pfam" id="PF00072">
    <property type="entry name" value="Response_reg"/>
    <property type="match status" value="1"/>
</dbReference>
<dbReference type="InterPro" id="IPR029787">
    <property type="entry name" value="Nucleotide_cyclase"/>
</dbReference>
<dbReference type="InterPro" id="IPR023088">
    <property type="entry name" value="PDEase"/>
</dbReference>
<dbReference type="GO" id="GO:0000160">
    <property type="term" value="P:phosphorelay signal transduction system"/>
    <property type="evidence" value="ECO:0007669"/>
    <property type="project" value="InterPro"/>
</dbReference>
<feature type="region of interest" description="Disordered" evidence="7">
    <location>
        <begin position="1655"/>
        <end position="1727"/>
    </location>
</feature>
<feature type="region of interest" description="Disordered" evidence="7">
    <location>
        <begin position="209"/>
        <end position="258"/>
    </location>
</feature>
<dbReference type="InterPro" id="IPR011006">
    <property type="entry name" value="CheY-like_superfamily"/>
</dbReference>
<feature type="binding site" evidence="4">
    <location>
        <position position="292"/>
    </location>
    <ligand>
        <name>AMP</name>
        <dbReference type="ChEBI" id="CHEBI:456215"/>
    </ligand>
</feature>
<feature type="compositionally biased region" description="Polar residues" evidence="7">
    <location>
        <begin position="1103"/>
        <end position="1112"/>
    </location>
</feature>
<feature type="region of interest" description="Disordered" evidence="7">
    <location>
        <begin position="837"/>
        <end position="876"/>
    </location>
</feature>
<feature type="binding site" evidence="5">
    <location>
        <position position="117"/>
    </location>
    <ligand>
        <name>Zn(2+)</name>
        <dbReference type="ChEBI" id="CHEBI:29105"/>
        <label>2</label>
    </ligand>
</feature>
<proteinExistence type="predicted"/>
<dbReference type="Proteomes" id="UP000002009">
    <property type="component" value="Chromosome 7"/>
</dbReference>
<evidence type="ECO:0000256" key="1">
    <source>
        <dbReference type="ARBA" id="ARBA00022723"/>
    </source>
</evidence>
<feature type="compositionally biased region" description="Gly residues" evidence="7">
    <location>
        <begin position="1594"/>
        <end position="1622"/>
    </location>
</feature>
<dbReference type="EMBL" id="CP001328">
    <property type="protein sequence ID" value="ACO64979.1"/>
    <property type="molecule type" value="Genomic_DNA"/>
</dbReference>
<feature type="compositionally biased region" description="Polar residues" evidence="7">
    <location>
        <begin position="2333"/>
        <end position="2359"/>
    </location>
</feature>
<feature type="region of interest" description="Disordered" evidence="7">
    <location>
        <begin position="1072"/>
        <end position="1112"/>
    </location>
</feature>
<feature type="domain" description="Response regulatory" evidence="8">
    <location>
        <begin position="689"/>
        <end position="807"/>
    </location>
</feature>
<dbReference type="Pfam" id="PF00233">
    <property type="entry name" value="PDEase_I"/>
    <property type="match status" value="1"/>
</dbReference>
<feature type="region of interest" description="Disordered" evidence="7">
    <location>
        <begin position="2327"/>
        <end position="2365"/>
    </location>
</feature>
<feature type="compositionally biased region" description="Low complexity" evidence="7">
    <location>
        <begin position="1974"/>
        <end position="2003"/>
    </location>
</feature>
<feature type="compositionally biased region" description="Low complexity" evidence="7">
    <location>
        <begin position="2447"/>
        <end position="2459"/>
    </location>
</feature>
<evidence type="ECO:0000313" key="11">
    <source>
        <dbReference type="Proteomes" id="UP000002009"/>
    </source>
</evidence>
<evidence type="ECO:0000256" key="5">
    <source>
        <dbReference type="PIRSR" id="PIRSR623088-3"/>
    </source>
</evidence>
<dbReference type="GeneID" id="8245012"/>
<reference evidence="10 11" key="1">
    <citation type="journal article" date="2009" name="Science">
        <title>Green evolution and dynamic adaptations revealed by genomes of the marine picoeukaryotes Micromonas.</title>
        <authorList>
            <person name="Worden A.Z."/>
            <person name="Lee J.H."/>
            <person name="Mock T."/>
            <person name="Rouze P."/>
            <person name="Simmons M.P."/>
            <person name="Aerts A.L."/>
            <person name="Allen A.E."/>
            <person name="Cuvelier M.L."/>
            <person name="Derelle E."/>
            <person name="Everett M.V."/>
            <person name="Foulon E."/>
            <person name="Grimwood J."/>
            <person name="Gundlach H."/>
            <person name="Henrissat B."/>
            <person name="Napoli C."/>
            <person name="McDonald S.M."/>
            <person name="Parker M.S."/>
            <person name="Rombauts S."/>
            <person name="Salamov A."/>
            <person name="Von Dassow P."/>
            <person name="Badger J.H."/>
            <person name="Coutinho P.M."/>
            <person name="Demir E."/>
            <person name="Dubchak I."/>
            <person name="Gentemann C."/>
            <person name="Eikrem W."/>
            <person name="Gready J.E."/>
            <person name="John U."/>
            <person name="Lanier W."/>
            <person name="Lindquist E.A."/>
            <person name="Lucas S."/>
            <person name="Mayer K.F."/>
            <person name="Moreau H."/>
            <person name="Not F."/>
            <person name="Otillar R."/>
            <person name="Panaud O."/>
            <person name="Pangilinan J."/>
            <person name="Paulsen I."/>
            <person name="Piegu B."/>
            <person name="Poliakov A."/>
            <person name="Robbens S."/>
            <person name="Schmutz J."/>
            <person name="Toulza E."/>
            <person name="Wyss T."/>
            <person name="Zelensky A."/>
            <person name="Zhou K."/>
            <person name="Armbrust E.V."/>
            <person name="Bhattacharya D."/>
            <person name="Goodenough U.W."/>
            <person name="Van de Peer Y."/>
            <person name="Grigoriev I.V."/>
        </authorList>
    </citation>
    <scope>NUCLEOTIDE SEQUENCE [LARGE SCALE GENOMIC DNA]</scope>
    <source>
        <strain evidence="11">RCC299 / NOUM17</strain>
    </source>
</reference>
<feature type="compositionally biased region" description="Basic and acidic residues" evidence="7">
    <location>
        <begin position="2425"/>
        <end position="2442"/>
    </location>
</feature>
<dbReference type="STRING" id="296587.C1EB70"/>
<feature type="compositionally biased region" description="Polar residues" evidence="7">
    <location>
        <begin position="1681"/>
        <end position="1691"/>
    </location>
</feature>
<gene>
    <name evidence="10" type="ORF">MICPUN_60326</name>
</gene>
<feature type="domain" description="PDEase" evidence="9">
    <location>
        <begin position="1"/>
        <end position="390"/>
    </location>
</feature>
<dbReference type="InterPro" id="IPR001789">
    <property type="entry name" value="Sig_transdc_resp-reg_receiver"/>
</dbReference>
<dbReference type="KEGG" id="mis:MICPUN_60326"/>
<feature type="binding site" evidence="5">
    <location>
        <position position="117"/>
    </location>
    <ligand>
        <name>Zn(2+)</name>
        <dbReference type="ChEBI" id="CHEBI:29105"/>
        <label>1</label>
    </ligand>
</feature>
<feature type="region of interest" description="Disordered" evidence="7">
    <location>
        <begin position="371"/>
        <end position="427"/>
    </location>
</feature>
<accession>C1EB70</accession>
<feature type="region of interest" description="Disordered" evidence="7">
    <location>
        <begin position="891"/>
        <end position="920"/>
    </location>
</feature>
<dbReference type="SUPFAM" id="SSF109604">
    <property type="entry name" value="HD-domain/PDEase-like"/>
    <property type="match status" value="1"/>
</dbReference>
<feature type="binding site" evidence="4">
    <location>
        <begin position="78"/>
        <end position="82"/>
    </location>
    <ligand>
        <name>AMP</name>
        <dbReference type="ChEBI" id="CHEBI:456215"/>
    </ligand>
</feature>
<evidence type="ECO:0000256" key="4">
    <source>
        <dbReference type="PIRSR" id="PIRSR623088-2"/>
    </source>
</evidence>
<evidence type="ECO:0000256" key="3">
    <source>
        <dbReference type="PIRSR" id="PIRSR623088-1"/>
    </source>
</evidence>
<feature type="region of interest" description="Disordered" evidence="7">
    <location>
        <begin position="2062"/>
        <end position="2099"/>
    </location>
</feature>
<feature type="compositionally biased region" description="Gly residues" evidence="7">
    <location>
        <begin position="1904"/>
        <end position="1924"/>
    </location>
</feature>
<comment type="caution">
    <text evidence="6">Lacks conserved residue(s) required for the propagation of feature annotation.</text>
</comment>
<feature type="active site" description="Proton donor" evidence="3">
    <location>
        <position position="78"/>
    </location>
</feature>
<evidence type="ECO:0000313" key="10">
    <source>
        <dbReference type="EMBL" id="ACO64979.1"/>
    </source>
</evidence>
<evidence type="ECO:0000259" key="9">
    <source>
        <dbReference type="PROSITE" id="PS51845"/>
    </source>
</evidence>
<feature type="binding site" evidence="5">
    <location>
        <position position="116"/>
    </location>
    <ligand>
        <name>Zn(2+)</name>
        <dbReference type="ChEBI" id="CHEBI:29105"/>
        <label>1</label>
    </ligand>
</feature>
<evidence type="ECO:0008006" key="12">
    <source>
        <dbReference type="Google" id="ProtNLM"/>
    </source>
</evidence>
<feature type="binding site" evidence="5">
    <location>
        <position position="82"/>
    </location>
    <ligand>
        <name>Zn(2+)</name>
        <dbReference type="ChEBI" id="CHEBI:29105"/>
        <label>1</label>
    </ligand>
</feature>
<keyword evidence="1 5" id="KW-0479">Metal-binding</keyword>
<dbReference type="SUPFAM" id="SSF52172">
    <property type="entry name" value="CheY-like"/>
    <property type="match status" value="1"/>
</dbReference>
<feature type="region of interest" description="Disordered" evidence="7">
    <location>
        <begin position="1897"/>
        <end position="2015"/>
    </location>
</feature>
<feature type="compositionally biased region" description="Basic and acidic residues" evidence="7">
    <location>
        <begin position="209"/>
        <end position="218"/>
    </location>
</feature>
<feature type="compositionally biased region" description="Basic and acidic residues" evidence="7">
    <location>
        <begin position="854"/>
        <end position="874"/>
    </location>
</feature>
<dbReference type="GO" id="GO:0046872">
    <property type="term" value="F:metal ion binding"/>
    <property type="evidence" value="ECO:0007669"/>
    <property type="project" value="UniProtKB-KW"/>
</dbReference>
<dbReference type="GO" id="GO:0004114">
    <property type="term" value="F:3',5'-cyclic-nucleotide phosphodiesterase activity"/>
    <property type="evidence" value="ECO:0007669"/>
    <property type="project" value="InterPro"/>
</dbReference>
<feature type="compositionally biased region" description="Low complexity" evidence="7">
    <location>
        <begin position="891"/>
        <end position="905"/>
    </location>
</feature>
<feature type="region of interest" description="Disordered" evidence="7">
    <location>
        <begin position="1593"/>
        <end position="1622"/>
    </location>
</feature>
<dbReference type="RefSeq" id="XP_002503721.1">
    <property type="nucleotide sequence ID" value="XM_002503675.1"/>
</dbReference>
<dbReference type="OrthoDB" id="568146at2759"/>
<evidence type="ECO:0000256" key="6">
    <source>
        <dbReference type="PROSITE-ProRule" id="PRU00169"/>
    </source>
</evidence>
<feature type="binding site" evidence="5">
    <location>
        <position position="292"/>
    </location>
    <ligand>
        <name>Zn(2+)</name>
        <dbReference type="ChEBI" id="CHEBI:29105"/>
        <label>1</label>
    </ligand>
</feature>
<keyword evidence="11" id="KW-1185">Reference proteome</keyword>
<name>C1EB70_MICCC</name>
<dbReference type="InParanoid" id="C1EB70"/>
<dbReference type="Gene3D" id="3.30.70.1230">
    <property type="entry name" value="Nucleotide cyclase"/>
    <property type="match status" value="1"/>
</dbReference>
<evidence type="ECO:0000259" key="8">
    <source>
        <dbReference type="PROSITE" id="PS50110"/>
    </source>
</evidence>
<dbReference type="eggNOG" id="KOG1229">
    <property type="taxonomic scope" value="Eukaryota"/>
</dbReference>
<feature type="compositionally biased region" description="Basic and acidic residues" evidence="7">
    <location>
        <begin position="1697"/>
        <end position="1721"/>
    </location>
</feature>
<organism evidence="10 11">
    <name type="scientific">Micromonas commoda (strain RCC299 / NOUM17 / CCMP2709)</name>
    <name type="common">Picoplanktonic green alga</name>
    <dbReference type="NCBI Taxonomy" id="296587"/>
    <lineage>
        <taxon>Eukaryota</taxon>
        <taxon>Viridiplantae</taxon>
        <taxon>Chlorophyta</taxon>
        <taxon>Mamiellophyceae</taxon>
        <taxon>Mamiellales</taxon>
        <taxon>Mamiellaceae</taxon>
        <taxon>Micromonas</taxon>
    </lineage>
</organism>
<evidence type="ECO:0000256" key="2">
    <source>
        <dbReference type="ARBA" id="ARBA00022801"/>
    </source>
</evidence>
<feature type="region of interest" description="Disordered" evidence="7">
    <location>
        <begin position="2286"/>
        <end position="2311"/>
    </location>
</feature>
<feature type="region of interest" description="Disordered" evidence="7">
    <location>
        <begin position="3288"/>
        <end position="3314"/>
    </location>
</feature>
<dbReference type="SUPFAM" id="SSF55073">
    <property type="entry name" value="Nucleotide cyclase"/>
    <property type="match status" value="1"/>
</dbReference>
<dbReference type="PANTHER" id="PTHR11347">
    <property type="entry name" value="CYCLIC NUCLEOTIDE PHOSPHODIESTERASE"/>
    <property type="match status" value="1"/>
</dbReference>
<dbReference type="CDD" id="cd00077">
    <property type="entry name" value="HDc"/>
    <property type="match status" value="1"/>
</dbReference>
<feature type="region of interest" description="Disordered" evidence="7">
    <location>
        <begin position="935"/>
        <end position="972"/>
    </location>
</feature>
<feature type="compositionally biased region" description="Basic and acidic residues" evidence="7">
    <location>
        <begin position="2073"/>
        <end position="2087"/>
    </location>
</feature>
<sequence length="3559" mass="374027">MSGPVDDSPASVIAGPPPQSWEFDVLAAAEAGGCGLREVAWEIFQSTGVTERFGVPDERFKAFLGRMELLYSVENPYHCALHAADVLAATHCLRMGFPDVFDDVEVLALYIGALGHDAGHFRLNNAFLKNSKHTLFRKYPDSVLENFHLGLVFELVEDPEVGIAEHLDPAQLARFKELVTNLILATDMSKHRILVDRFKDWMTRSKEEHARRRRDAMLHDTIASDVTGTSDGDGDGDGDGSIAPSDAGTAPHGTVTEDDGYRRWAGWVEPAVADASPEDKTLVMQLLLKCADLGNVVRPLEMADAWGKRIMEEFYQQGEKELALGLPLTTFPNRKNFDYIFARHQNGFLVNVVKPLFETFTQLTDDDTRESVLSSAAENGDAWSHRENANRPGANKGGGAKKQRSREGSLSLAQRSRSSFSNARSGSLRFKGNTQHWMKAFKESNLTMLTSNAMEMKGLEIAFEENYGAGDEVRAAVRLCVPFIPRLELIRLAELGLLGMSDGTVGSAKRLPFLKRMEHSRTMPVVDVTAHAAAHLQSGVDFDAAVTVVSFGGFLELMRRALDGERSSDGRGDGAGDDDDRAQVVSGALSKLLGQAVRAVHANGGDVVRMGFDGMACVFPMSGPGGVGRDVAVGRAAGAVLRASKCAFQLVSQLSFSTPELSAVNADDEATLTPAQTWPGLRKYSAGLRVLVVETLQLSRMTLGRLLDHFGVMAHFAENASQAAAACANMEFDVMFMGLMLPEVDGYDVSRHIRKYGGPVNAKAYIVALTSVDTPELLSQCQAAGMNEVMQKPTSMKLLHGVFKRAKRHAREEKKRAKMSRGRLNLGGLSADEVALHERQRPRRINSYAPVDPFARREKDLDATDNDKEKDKKCVPVNLPRYTDMLLASSAARARQGSASTQSSRVKPGRFDGDDDARGPRGLLARIAAALCGGRGRRAADPEPPGGGGATERDERGADRDSPVGVAGSYARPSIDVRASPVALAKYKGSSSGGDSASKSTEGAVAAYKPGEDEKGEELFESDDDDDDESDDDMPVCITVTATVGFGRVAVVRVGGSSAYAVNTSRDALVRAQRERGQHNASPIREERQSSGSGGDKSSKPGTNRNVSGNLSGMTWDDAVDLLINASRDEVFAIDAPSGGGGGGGACPAAARAAAGGPGEGGPFQQCATMSLLSTAGDATMSPVAWRIVRDHVVADAPPRLRGGVRLNRLHVHEVVPPLTDHVLAQTSIFSIIPRAPDPVLALIGLAGLLPRPLRAAILDVAPATAQALEQQARIIEERASGDGGSDAGQSGSGRHGAGQSGSGRHGAGMGGSTATTNRSEGSAHGGRLVVEMPKLTARIFDAVEVVMCVPGPSSAVKGHCVCGDTTEINANIYTTATAAVMDLVLRFPGAVVSRVTSDVLFRRDVDAATGGSGGGGDGVVYYCTFPIAALGGKGKDPYSSLFDTGGSGNGGNEGGRAGRALASERLRDTNHQAPVMAVAFALAARAAMAHLGHTSVSLGVAMGETVAMPAGEQGDRCEWSVVGDAVSRAERLAEFADSEVLCDLRVQRACVGQRLDFDPVPHASGDDTARARNLAPGVLDSILAKASASAAGKGAGESGMGGMGGSDGGRGDGGVFGGMTSGMGVLELRERGKEPGDGLAPGPTVLMPADLVETYGETSKERSRRKRDGATIAEEEEDGGSSNRGSTNKRGSAGGKDPDSKNSSKDEISSKDDATTERAAKPSPSAATALSAAAAACAAADALYRAERPGRSARAKRPPNLPAISREATLMAAKRVVTEAQESMSPRLLFLEGPPHSGKTKAASAVLDMPEVRRLWLLRVRGCQPEGSGSLAGAQPLKPFVGVFRQLLGFAEETSWRSRKNATVALLESCGDALDRFGRYAKPILELLELEEPEGYSADGKVRGGGSGSGSQGGGSGAQGWQGAGTSDSGSDRLSDGRLSGFGLALGERTPSFSGASGGKGPPSRSNSRRDAGLSLAGAPARAPSGSSRASVGRSGSHAGRGASLGSGSGSRYGQTNNAEINILDAMTSAAVNDAYEFLSPVATAALLADGFGESYIPLEPHVFDETDSDSDGDRNEGEGTDRESPAKQGTRLNPRALGDVNVAISNARRRQSMDVVPSNSVARRQLSTSGALKEIKSTGRLSLDYSSDEAVDPPKIGIGTYPVIAGRLSASVAFTRQRNGVQRRDHNSRFTACVDRRKLSLASLLISEEGVKRACKALALMLQRLLLGRSTQAAPAQPSIPGFLLFVEDAHMLDPLSMGLVRAILEECSIPLVVMMTHRERVSKVSGGAPGGGGRKLDHRGGSSIRKGGAKALHRLESIPSGRNLALTDASHPNPSDAYNNFNTRRSTDEAPTNQAAKNEASRRTIEHMAIVDATSKAWDRQARRQLEKMLAQAYSTTVDLAPMSQSDLRALVENCAASRLLPKDDRRASDGHVSDHQGSDSDNSSQTSAGTSASGSFASTRRAEIVGLPASLHQAIYSQTGGNALFAVATCELLCDSGAVSVTESKTHGGVREVKIRADESNLALSASKITSMSLAEVTAENIRRSLSDDAAVAIGVLSALGECFGAAHACEVVTRALARASREEDPHHGPMDREEQRLRSEAAARAATAVVDIFVGESSRISVDGVPRISFAPPEKESDALAVEAGLDALEYSSRAATAVSELVTRGYLTPDWASVDDAFGTAEVLAALAHVEFAGDGLDFPLRKPKSIGDHYVGRPRGGEGSRGRMGRVASLRFVNDATRRSVYNSVNSRQRRAAHIDAVISLREEATRAEEWLNDPAAAASIHEAVAKHLAVLSAADVAALEADERLREKETVRQLGAVEVHTIGGGYAARRHSSASTVEATDSERSLGTLASTGTLASSSAESGGWTADVHPHEAVAAAGAFALRVRCHENAALAHLRRGTQLLALASIASAGVAAAAWTDACVPLGRVLARAGGAVDAKNAKAIRAALLDADDRRTLAVRSAAWAILANRLTLGLGDGTPPLLFCGLRSGADDGAFAPLRNLRRGMQILGVRWPLDDPRMTRSGDAAAERRALNLVQSMFPAAFGRDGSGVTCFNNGGCVDSDTIIRKLSGRSKHVEPAVRRAVAKLGMDFYGEMEHHGAGAGGAAAVGARGLDASVMAGHDAWAMEVDDFEPIGAMPPGIGDVVAYGKQLSKDKNVSKQTRDVARKTLALVACVELSLVTIWSGRLQPACHAVIAHGRAFADCGQQSVVDAAALVAAAAVLSPERQRGDLLDAAQRMLDLEGAFVARLTDGDKPRVGGPSPPQVAAEGAVAARAAREATKLRTSTDARSTLAQGPKQKLTFARTPPPPRSGPALLLVSFGRCCQGDWVTARHAAGACVAITEKGWGDARLGDLARCLGAVADAHLGRWEDALAAATSLMHDRSSHAEIAPWCLATRVAALTATRRPESAVALWKKALKREPFAGLRLGKTPLSTAAEAGADMPAFIAARAFAAQALWAAGAAEEAVAMIEQLCAQLRTVALAAHPLMPSAALAVGETVARASYVGLVSKRQGREMMAHCHSFLAQRASRLLPFAADLAVKLRKVAPPGFI</sequence>
<feature type="compositionally biased region" description="Acidic residues" evidence="7">
    <location>
        <begin position="1014"/>
        <end position="1034"/>
    </location>
</feature>
<feature type="region of interest" description="Disordered" evidence="7">
    <location>
        <begin position="2425"/>
        <end position="2459"/>
    </location>
</feature>
<feature type="compositionally biased region" description="Low complexity" evidence="7">
    <location>
        <begin position="415"/>
        <end position="427"/>
    </location>
</feature>
<dbReference type="Gene3D" id="1.10.1300.10">
    <property type="entry name" value="3'5'-cyclic nucleotide phosphodiesterase, catalytic domain"/>
    <property type="match status" value="1"/>
</dbReference>